<dbReference type="Proteomes" id="UP001152797">
    <property type="component" value="Unassembled WGS sequence"/>
</dbReference>
<accession>A0A9P1CHE7</accession>
<proteinExistence type="predicted"/>
<gene>
    <name evidence="1" type="ORF">C1SCF055_LOCUS18439</name>
</gene>
<name>A0A9P1CHE7_9DINO</name>
<protein>
    <submittedName>
        <fullName evidence="1">Uncharacterized protein</fullName>
    </submittedName>
</protein>
<keyword evidence="3" id="KW-1185">Reference proteome</keyword>
<reference evidence="2 3" key="2">
    <citation type="submission" date="2024-05" db="EMBL/GenBank/DDBJ databases">
        <authorList>
            <person name="Chen Y."/>
            <person name="Shah S."/>
            <person name="Dougan E. K."/>
            <person name="Thang M."/>
            <person name="Chan C."/>
        </authorList>
    </citation>
    <scope>NUCLEOTIDE SEQUENCE [LARGE SCALE GENOMIC DNA]</scope>
</reference>
<evidence type="ECO:0000313" key="2">
    <source>
        <dbReference type="EMBL" id="CAL4778852.1"/>
    </source>
</evidence>
<organism evidence="1">
    <name type="scientific">Cladocopium goreaui</name>
    <dbReference type="NCBI Taxonomy" id="2562237"/>
    <lineage>
        <taxon>Eukaryota</taxon>
        <taxon>Sar</taxon>
        <taxon>Alveolata</taxon>
        <taxon>Dinophyceae</taxon>
        <taxon>Suessiales</taxon>
        <taxon>Symbiodiniaceae</taxon>
        <taxon>Cladocopium</taxon>
    </lineage>
</organism>
<dbReference type="EMBL" id="CAMXCT030001602">
    <property type="protein sequence ID" value="CAL4778852.1"/>
    <property type="molecule type" value="Genomic_DNA"/>
</dbReference>
<dbReference type="AlphaFoldDB" id="A0A9P1CHE7"/>
<comment type="caution">
    <text evidence="1">The sequence shown here is derived from an EMBL/GenBank/DDBJ whole genome shotgun (WGS) entry which is preliminary data.</text>
</comment>
<reference evidence="1" key="1">
    <citation type="submission" date="2022-10" db="EMBL/GenBank/DDBJ databases">
        <authorList>
            <person name="Chen Y."/>
            <person name="Dougan E. K."/>
            <person name="Chan C."/>
            <person name="Rhodes N."/>
            <person name="Thang M."/>
        </authorList>
    </citation>
    <scope>NUCLEOTIDE SEQUENCE</scope>
</reference>
<dbReference type="EMBL" id="CAMXCT010001602">
    <property type="protein sequence ID" value="CAI3991540.1"/>
    <property type="molecule type" value="Genomic_DNA"/>
</dbReference>
<dbReference type="OrthoDB" id="425841at2759"/>
<dbReference type="EMBL" id="CAMXCT020001602">
    <property type="protein sequence ID" value="CAL1144915.1"/>
    <property type="molecule type" value="Genomic_DNA"/>
</dbReference>
<evidence type="ECO:0000313" key="3">
    <source>
        <dbReference type="Proteomes" id="UP001152797"/>
    </source>
</evidence>
<sequence length="546" mass="62468">MSLHLGDTDKSTQEELQFEYLKNWISSVHNREVAENVTCPFKSLALGISEAMKEVEEKQIRSTLIESYRKLTGPALDALLCEKHKQETSFFHMTQFRDVEEIRRHWNWYLYCLTFESWQFEQENLPNYVVRVPMDYIDLQVLATCFRAKITVSHLDSLALCFTPRSSELWMHLHLVHHRSRWAPMLGRKAAVQALENQLVILHGLEGSGFQSFKNKPAYVLSKRRHFPPEVYLVNVGAQILPMQRHQLHVIDDAEADHAAASDSCPGLDRSRGPAIGQAPPFRGIPDGSMEFQLLLELVGDLIYKRLRQKRDELLGKEADYERRGPDDASEQLAALPDWVSQASTPQVMPNGAGAPATPRVTQDRRFVVERRPLDEVVAVMKARQQQKQTNRIRVRCPSTFSSDKAMWREYFTIDCKKGMHIVLMKARDHKVFRFIFRGAKDGEEDKTSWFASDLLCLWEVQEQMTVPSVTTRTPVDLQAGTALCVTHLNILGEADSSAEMMEWKKEGRGGLKLNLRDQRLRPFLCIAQGDLSPQQPRNGDASVEV</sequence>
<evidence type="ECO:0000313" key="1">
    <source>
        <dbReference type="EMBL" id="CAI3991540.1"/>
    </source>
</evidence>